<accession>A0A383CVJ6</accession>
<dbReference type="EMBL" id="UINC01211851">
    <property type="protein sequence ID" value="SVE35925.1"/>
    <property type="molecule type" value="Genomic_DNA"/>
</dbReference>
<organism evidence="1">
    <name type="scientific">marine metagenome</name>
    <dbReference type="NCBI Taxonomy" id="408172"/>
    <lineage>
        <taxon>unclassified sequences</taxon>
        <taxon>metagenomes</taxon>
        <taxon>ecological metagenomes</taxon>
    </lineage>
</organism>
<protein>
    <submittedName>
        <fullName evidence="1">Uncharacterized protein</fullName>
    </submittedName>
</protein>
<sequence length="64" mass="7672">MRLHNKGWSHIRIHEHLLKNGYEIGKSINTISQIMKRIKKREEYSSQPIIDGIGNFRIKMLERK</sequence>
<proteinExistence type="predicted"/>
<dbReference type="AlphaFoldDB" id="A0A383CVJ6"/>
<gene>
    <name evidence="1" type="ORF">METZ01_LOCUS488779</name>
</gene>
<evidence type="ECO:0000313" key="1">
    <source>
        <dbReference type="EMBL" id="SVE35925.1"/>
    </source>
</evidence>
<name>A0A383CVJ6_9ZZZZ</name>
<reference evidence="1" key="1">
    <citation type="submission" date="2018-05" db="EMBL/GenBank/DDBJ databases">
        <authorList>
            <person name="Lanie J.A."/>
            <person name="Ng W.-L."/>
            <person name="Kazmierczak K.M."/>
            <person name="Andrzejewski T.M."/>
            <person name="Davidsen T.M."/>
            <person name="Wayne K.J."/>
            <person name="Tettelin H."/>
            <person name="Glass J.I."/>
            <person name="Rusch D."/>
            <person name="Podicherti R."/>
            <person name="Tsui H.-C.T."/>
            <person name="Winkler M.E."/>
        </authorList>
    </citation>
    <scope>NUCLEOTIDE SEQUENCE</scope>
</reference>